<dbReference type="SUPFAM" id="SSF56112">
    <property type="entry name" value="Protein kinase-like (PK-like)"/>
    <property type="match status" value="1"/>
</dbReference>
<sequence>MPRQVPTGGMPDFSGSIVDKGRYLLDKMLGSGAYGKVYRAVDLKSPADNPAFYAIKCMPTYDSKSTKAQFQQRELTNHPVVRDHPNIVRFERCFKEEDWIFVVMELVEGGDLFAAITEKHAFQNNDALVKKIYLQIIDALQHCHAKGIFHRDIKPENILCSEDGQHIKLADFGLSTMDAASTEYGCGSCYYMSPECIAERKPRLMYSSRQTDVWSMGVILVNLISGRNPWRYATNDDQCFSAYLRDNDFLGNVLPISAEANVIIKRIFNLDIFHRITLEELKEEILRVRTFFRSHQHLKPPAPQPEQPTEYVDSFMQTESDPFPSKPALSTSSEGGIHTSPLIEIEPPITLIEVPASHNRSIGPEAFISRSSSPSHDPSSATDSSKSSMVVKTPSVHPAGPVAVAPPGGGPDDDVGESLVLPGALSDKDIRSPGGKAKFITINRRNIFRAAVQRIKDLSVTNGNVVP</sequence>
<dbReference type="OrthoDB" id="541276at2759"/>
<dbReference type="PROSITE" id="PS00108">
    <property type="entry name" value="PROTEIN_KINASE_ST"/>
    <property type="match status" value="1"/>
</dbReference>
<evidence type="ECO:0000313" key="11">
    <source>
        <dbReference type="Proteomes" id="UP000807342"/>
    </source>
</evidence>
<evidence type="ECO:0000256" key="2">
    <source>
        <dbReference type="ARBA" id="ARBA00022679"/>
    </source>
</evidence>
<accession>A0A9P5XHV2</accession>
<dbReference type="PROSITE" id="PS50011">
    <property type="entry name" value="PROTEIN_KINASE_DOM"/>
    <property type="match status" value="1"/>
</dbReference>
<feature type="domain" description="Protein kinase" evidence="9">
    <location>
        <begin position="23"/>
        <end position="292"/>
    </location>
</feature>
<comment type="caution">
    <text evidence="10">The sequence shown here is derived from an EMBL/GenBank/DDBJ whole genome shotgun (WGS) entry which is preliminary data.</text>
</comment>
<keyword evidence="4 10" id="KW-0418">Kinase</keyword>
<dbReference type="Gene3D" id="1.10.510.10">
    <property type="entry name" value="Transferase(Phosphotransferase) domain 1"/>
    <property type="match status" value="1"/>
</dbReference>
<keyword evidence="2" id="KW-0808">Transferase</keyword>
<dbReference type="GO" id="GO:0016020">
    <property type="term" value="C:membrane"/>
    <property type="evidence" value="ECO:0007669"/>
    <property type="project" value="TreeGrafter"/>
</dbReference>
<dbReference type="SMART" id="SM00220">
    <property type="entry name" value="S_TKc"/>
    <property type="match status" value="1"/>
</dbReference>
<dbReference type="EMBL" id="MU151082">
    <property type="protein sequence ID" value="KAF9451668.1"/>
    <property type="molecule type" value="Genomic_DNA"/>
</dbReference>
<dbReference type="GO" id="GO:0005829">
    <property type="term" value="C:cytosol"/>
    <property type="evidence" value="ECO:0007669"/>
    <property type="project" value="TreeGrafter"/>
</dbReference>
<feature type="compositionally biased region" description="Low complexity" evidence="8">
    <location>
        <begin position="369"/>
        <end position="388"/>
    </location>
</feature>
<evidence type="ECO:0000256" key="3">
    <source>
        <dbReference type="ARBA" id="ARBA00022741"/>
    </source>
</evidence>
<gene>
    <name evidence="10" type="ORF">P691DRAFT_807279</name>
</gene>
<comment type="similarity">
    <text evidence="7">Belongs to the protein kinase superfamily.</text>
</comment>
<dbReference type="Proteomes" id="UP000807342">
    <property type="component" value="Unassembled WGS sequence"/>
</dbReference>
<dbReference type="GO" id="GO:0000045">
    <property type="term" value="P:autophagosome assembly"/>
    <property type="evidence" value="ECO:0007669"/>
    <property type="project" value="TreeGrafter"/>
</dbReference>
<reference evidence="10" key="1">
    <citation type="submission" date="2020-11" db="EMBL/GenBank/DDBJ databases">
        <authorList>
            <consortium name="DOE Joint Genome Institute"/>
            <person name="Ahrendt S."/>
            <person name="Riley R."/>
            <person name="Andreopoulos W."/>
            <person name="Labutti K."/>
            <person name="Pangilinan J."/>
            <person name="Ruiz-Duenas F.J."/>
            <person name="Barrasa J.M."/>
            <person name="Sanchez-Garcia M."/>
            <person name="Camarero S."/>
            <person name="Miyauchi S."/>
            <person name="Serrano A."/>
            <person name="Linde D."/>
            <person name="Babiker R."/>
            <person name="Drula E."/>
            <person name="Ayuso-Fernandez I."/>
            <person name="Pacheco R."/>
            <person name="Padilla G."/>
            <person name="Ferreira P."/>
            <person name="Barriuso J."/>
            <person name="Kellner H."/>
            <person name="Castanera R."/>
            <person name="Alfaro M."/>
            <person name="Ramirez L."/>
            <person name="Pisabarro A.G."/>
            <person name="Kuo A."/>
            <person name="Tritt A."/>
            <person name="Lipzen A."/>
            <person name="He G."/>
            <person name="Yan M."/>
            <person name="Ng V."/>
            <person name="Cullen D."/>
            <person name="Martin F."/>
            <person name="Rosso M.-N."/>
            <person name="Henrissat B."/>
            <person name="Hibbett D."/>
            <person name="Martinez A.T."/>
            <person name="Grigoriev I.V."/>
        </authorList>
    </citation>
    <scope>NUCLEOTIDE SEQUENCE</scope>
    <source>
        <strain evidence="10">MF-IS2</strain>
    </source>
</reference>
<dbReference type="GO" id="GO:0004674">
    <property type="term" value="F:protein serine/threonine kinase activity"/>
    <property type="evidence" value="ECO:0007669"/>
    <property type="project" value="UniProtKB-KW"/>
</dbReference>
<evidence type="ECO:0000313" key="10">
    <source>
        <dbReference type="EMBL" id="KAF9451668.1"/>
    </source>
</evidence>
<evidence type="ECO:0000256" key="7">
    <source>
        <dbReference type="RuleBase" id="RU000304"/>
    </source>
</evidence>
<dbReference type="GO" id="GO:0005524">
    <property type="term" value="F:ATP binding"/>
    <property type="evidence" value="ECO:0007669"/>
    <property type="project" value="UniProtKB-UniRule"/>
</dbReference>
<evidence type="ECO:0000259" key="9">
    <source>
        <dbReference type="PROSITE" id="PS50011"/>
    </source>
</evidence>
<keyword evidence="3 6" id="KW-0547">Nucleotide-binding</keyword>
<dbReference type="InterPro" id="IPR017441">
    <property type="entry name" value="Protein_kinase_ATP_BS"/>
</dbReference>
<proteinExistence type="inferred from homology"/>
<dbReference type="Pfam" id="PF00069">
    <property type="entry name" value="Pkinase"/>
    <property type="match status" value="1"/>
</dbReference>
<dbReference type="PROSITE" id="PS00107">
    <property type="entry name" value="PROTEIN_KINASE_ATP"/>
    <property type="match status" value="1"/>
</dbReference>
<evidence type="ECO:0000256" key="8">
    <source>
        <dbReference type="SAM" id="MobiDB-lite"/>
    </source>
</evidence>
<dbReference type="PANTHER" id="PTHR24348">
    <property type="entry name" value="SERINE/THREONINE-PROTEIN KINASE UNC-51-RELATED"/>
    <property type="match status" value="1"/>
</dbReference>
<evidence type="ECO:0000256" key="4">
    <source>
        <dbReference type="ARBA" id="ARBA00022777"/>
    </source>
</evidence>
<dbReference type="InterPro" id="IPR008271">
    <property type="entry name" value="Ser/Thr_kinase_AS"/>
</dbReference>
<keyword evidence="5 6" id="KW-0067">ATP-binding</keyword>
<dbReference type="GO" id="GO:0010506">
    <property type="term" value="P:regulation of autophagy"/>
    <property type="evidence" value="ECO:0007669"/>
    <property type="project" value="InterPro"/>
</dbReference>
<dbReference type="InterPro" id="IPR045269">
    <property type="entry name" value="Atg1-like"/>
</dbReference>
<dbReference type="GO" id="GO:0000407">
    <property type="term" value="C:phagophore assembly site"/>
    <property type="evidence" value="ECO:0007669"/>
    <property type="project" value="TreeGrafter"/>
</dbReference>
<protein>
    <recommendedName>
        <fullName evidence="1">non-specific serine/threonine protein kinase</fullName>
        <ecNumber evidence="1">2.7.11.1</ecNumber>
    </recommendedName>
</protein>
<evidence type="ECO:0000256" key="5">
    <source>
        <dbReference type="ARBA" id="ARBA00022840"/>
    </source>
</evidence>
<feature type="region of interest" description="Disordered" evidence="8">
    <location>
        <begin position="364"/>
        <end position="420"/>
    </location>
</feature>
<dbReference type="InterPro" id="IPR000719">
    <property type="entry name" value="Prot_kinase_dom"/>
</dbReference>
<feature type="region of interest" description="Disordered" evidence="8">
    <location>
        <begin position="317"/>
        <end position="340"/>
    </location>
</feature>
<keyword evidence="11" id="KW-1185">Reference proteome</keyword>
<dbReference type="InterPro" id="IPR011009">
    <property type="entry name" value="Kinase-like_dom_sf"/>
</dbReference>
<keyword evidence="7" id="KW-0723">Serine/threonine-protein kinase</keyword>
<evidence type="ECO:0000256" key="1">
    <source>
        <dbReference type="ARBA" id="ARBA00012513"/>
    </source>
</evidence>
<evidence type="ECO:0000256" key="6">
    <source>
        <dbReference type="PROSITE-ProRule" id="PRU10141"/>
    </source>
</evidence>
<dbReference type="GO" id="GO:0005776">
    <property type="term" value="C:autophagosome"/>
    <property type="evidence" value="ECO:0007669"/>
    <property type="project" value="TreeGrafter"/>
</dbReference>
<name>A0A9P5XHV2_9AGAR</name>
<feature type="binding site" evidence="6">
    <location>
        <position position="56"/>
    </location>
    <ligand>
        <name>ATP</name>
        <dbReference type="ChEBI" id="CHEBI:30616"/>
    </ligand>
</feature>
<organism evidence="10 11">
    <name type="scientific">Macrolepiota fuliginosa MF-IS2</name>
    <dbReference type="NCBI Taxonomy" id="1400762"/>
    <lineage>
        <taxon>Eukaryota</taxon>
        <taxon>Fungi</taxon>
        <taxon>Dikarya</taxon>
        <taxon>Basidiomycota</taxon>
        <taxon>Agaricomycotina</taxon>
        <taxon>Agaricomycetes</taxon>
        <taxon>Agaricomycetidae</taxon>
        <taxon>Agaricales</taxon>
        <taxon>Agaricineae</taxon>
        <taxon>Agaricaceae</taxon>
        <taxon>Macrolepiota</taxon>
    </lineage>
</organism>
<dbReference type="PANTHER" id="PTHR24348:SF22">
    <property type="entry name" value="NON-SPECIFIC SERINE_THREONINE PROTEIN KINASE"/>
    <property type="match status" value="1"/>
</dbReference>
<dbReference type="EC" id="2.7.11.1" evidence="1"/>
<dbReference type="AlphaFoldDB" id="A0A9P5XHV2"/>